<dbReference type="Gene3D" id="2.150.10.10">
    <property type="entry name" value="Serralysin-like metalloprotease, C-terminal"/>
    <property type="match status" value="7"/>
</dbReference>
<dbReference type="Proteomes" id="UP000435648">
    <property type="component" value="Chromosome"/>
</dbReference>
<dbReference type="GO" id="GO:0008270">
    <property type="term" value="F:zinc ion binding"/>
    <property type="evidence" value="ECO:0007669"/>
    <property type="project" value="InterPro"/>
</dbReference>
<dbReference type="SUPFAM" id="SSF55486">
    <property type="entry name" value="Metalloproteases ('zincins'), catalytic domain"/>
    <property type="match status" value="1"/>
</dbReference>
<evidence type="ECO:0000256" key="4">
    <source>
        <dbReference type="ARBA" id="ARBA00022525"/>
    </source>
</evidence>
<comment type="similarity">
    <text evidence="3">Belongs to the peptidase M10B family.</text>
</comment>
<sequence>MASDQIAKGWKIMCDLCAMTYRDPEVPVVAGYSCDETFTPGADADFAVISEGVDASASTSTSYTINVGDSFNGTLTSGDRDWVRVTLEAGTTYNIALTANTSGLDTYLRVHNSSGTQIAYDDDGGSGVNSFLSFTATTGGTYYLNAGSYNGASTGNYTLSITAPPPLPVFDNDQIAAQLTNGYWESTGRAQRSFNVSSGGTLDVNITGLTADGQFLATQALAAWSAVTGINFNFVSGSAAIMIDDNDSGAYNSSTTSGNTILSSTVNVSTAWLANSGTTIDSYSFQTYIHEIGHALGLGHAGNYNSTATYGIDNHYRNDSWQGTVMSYFDQDENTYINATRAYIITPMVADIIAIQNLYGASTTTNLGNTVYGSTGANNTGTYVDNFLSYGSNVALTIHDNGGTDTLDFSGINADQLIDLRQETYSNVGGLTGNLTIARGTVIENATGGNGNDTLIGNSANNQLNGNAGADTMIGGAGNDTYYVDNAGDTVVELAGEGTDSVFSSISIELWRHSQHLENVTLQGTGDLFAVGTVQANVMTGNSGNNALDGASGADTMIGGAGNDIYYVDNVGDTVVELAGEGIDWVRSSVSFALNAHGQHIENLVLTGSGNINGTGNGQNNQITGNSGDNVLDGGNGWDVLIGGAGNDTFNDFGGGDRMEGGTGNDTYYVDNAGDRIVELAGEGTDSVFSSISIELWRHSQHLENVTLQGTGDLFAVGTVQANVMTGNSGNNALDGASGADTMIGGAGNDIYYVDNVGDTVVELAGEGIDWVRSSVSFALNAHGQHIENLVLTGSGNINGTGNGQNNQITGNSGDNVLDGGNGWDVLIGGAGNDTFNDFGGGDRMEGGTGNDTYYVDNAGDRIVELAGEGTDSVFSSISIELWRHSQHLENVTLQGTGDLFAVGTVQANVMTGNSGNNALDGASGADTMIGGAGNDIYYVDNVGDTVVELAGEGIDWVRSSVSFALNAHGQHIENLVLTGSGNINGTGNGQNNQITGNSGDNVLDGGNGWDVLIGGAGNDTFNDWGGNDIFTGGTGADTFVFRTAGETDTITDFEAGIDTIRIGVGASNFSQVTVTDVGADTHLTFGSNTVILQNFDHTLVSSGDFAFV</sequence>
<dbReference type="EMBL" id="CP046908">
    <property type="protein sequence ID" value="QGZ37028.1"/>
    <property type="molecule type" value="Genomic_DNA"/>
</dbReference>
<dbReference type="Pfam" id="PF04151">
    <property type="entry name" value="PPC"/>
    <property type="match status" value="1"/>
</dbReference>
<dbReference type="PANTHER" id="PTHR38340:SF1">
    <property type="entry name" value="S-LAYER PROTEIN"/>
    <property type="match status" value="1"/>
</dbReference>
<dbReference type="InterPro" id="IPR006026">
    <property type="entry name" value="Peptidase_Metallo"/>
</dbReference>
<dbReference type="InterPro" id="IPR024079">
    <property type="entry name" value="MetalloPept_cat_dom_sf"/>
</dbReference>
<dbReference type="CDD" id="cd04277">
    <property type="entry name" value="ZnMc_serralysin_like"/>
    <property type="match status" value="1"/>
</dbReference>
<dbReference type="GO" id="GO:0006508">
    <property type="term" value="P:proteolysis"/>
    <property type="evidence" value="ECO:0007669"/>
    <property type="project" value="InterPro"/>
</dbReference>
<evidence type="ECO:0000256" key="3">
    <source>
        <dbReference type="ARBA" id="ARBA00009490"/>
    </source>
</evidence>
<evidence type="ECO:0000256" key="2">
    <source>
        <dbReference type="ARBA" id="ARBA00004613"/>
    </source>
</evidence>
<name>A0A857CDV3_9HYPH</name>
<evidence type="ECO:0000313" key="8">
    <source>
        <dbReference type="Proteomes" id="UP000435648"/>
    </source>
</evidence>
<dbReference type="PRINTS" id="PR00313">
    <property type="entry name" value="CABNDNGRPT"/>
</dbReference>
<evidence type="ECO:0000259" key="6">
    <source>
        <dbReference type="SMART" id="SM00235"/>
    </source>
</evidence>
<evidence type="ECO:0000256" key="1">
    <source>
        <dbReference type="ARBA" id="ARBA00001913"/>
    </source>
</evidence>
<dbReference type="SMART" id="SM00235">
    <property type="entry name" value="ZnMc"/>
    <property type="match status" value="1"/>
</dbReference>
<dbReference type="SUPFAM" id="SSF51120">
    <property type="entry name" value="beta-Roll"/>
    <property type="match status" value="4"/>
</dbReference>
<evidence type="ECO:0000313" key="7">
    <source>
        <dbReference type="EMBL" id="QGZ37028.1"/>
    </source>
</evidence>
<evidence type="ECO:0000256" key="5">
    <source>
        <dbReference type="ARBA" id="ARBA00022737"/>
    </source>
</evidence>
<gene>
    <name evidence="7" type="ORF">GH266_22535</name>
</gene>
<dbReference type="KEGG" id="siw:GH266_22535"/>
<dbReference type="InterPro" id="IPR001343">
    <property type="entry name" value="Hemolysn_Ca-bd"/>
</dbReference>
<keyword evidence="4" id="KW-0964">Secreted</keyword>
<comment type="cofactor">
    <cofactor evidence="1">
        <name>Ca(2+)</name>
        <dbReference type="ChEBI" id="CHEBI:29108"/>
    </cofactor>
</comment>
<accession>A0A857CDV3</accession>
<dbReference type="InterPro" id="IPR007280">
    <property type="entry name" value="Peptidase_C_arc/bac"/>
</dbReference>
<dbReference type="PANTHER" id="PTHR38340">
    <property type="entry name" value="S-LAYER PROTEIN"/>
    <property type="match status" value="1"/>
</dbReference>
<comment type="subcellular location">
    <subcellularLocation>
        <location evidence="2">Secreted</location>
    </subcellularLocation>
</comment>
<dbReference type="GO" id="GO:0008237">
    <property type="term" value="F:metallopeptidase activity"/>
    <property type="evidence" value="ECO:0007669"/>
    <property type="project" value="InterPro"/>
</dbReference>
<proteinExistence type="inferred from homology"/>
<dbReference type="Gene3D" id="3.40.390.10">
    <property type="entry name" value="Collagenase (Catalytic Domain)"/>
    <property type="match status" value="1"/>
</dbReference>
<dbReference type="Pfam" id="PF00353">
    <property type="entry name" value="HemolysinCabind"/>
    <property type="match status" value="7"/>
</dbReference>
<dbReference type="InterPro" id="IPR034033">
    <property type="entry name" value="Serralysin-like"/>
</dbReference>
<dbReference type="SUPFAM" id="SSF89260">
    <property type="entry name" value="Collagen-binding domain"/>
    <property type="match status" value="1"/>
</dbReference>
<dbReference type="InterPro" id="IPR011049">
    <property type="entry name" value="Serralysin-like_metalloprot_C"/>
</dbReference>
<dbReference type="GO" id="GO:0005615">
    <property type="term" value="C:extracellular space"/>
    <property type="evidence" value="ECO:0007669"/>
    <property type="project" value="InterPro"/>
</dbReference>
<protein>
    <recommendedName>
        <fullName evidence="6">Peptidase metallopeptidase domain-containing protein</fullName>
    </recommendedName>
</protein>
<dbReference type="Gene3D" id="2.60.120.380">
    <property type="match status" value="1"/>
</dbReference>
<organism evidence="7 8">
    <name type="scientific">Stappia indica</name>
    <dbReference type="NCBI Taxonomy" id="538381"/>
    <lineage>
        <taxon>Bacteria</taxon>
        <taxon>Pseudomonadati</taxon>
        <taxon>Pseudomonadota</taxon>
        <taxon>Alphaproteobacteria</taxon>
        <taxon>Hyphomicrobiales</taxon>
        <taxon>Stappiaceae</taxon>
        <taxon>Stappia</taxon>
    </lineage>
</organism>
<reference evidence="7 8" key="1">
    <citation type="submission" date="2019-12" db="EMBL/GenBank/DDBJ databases">
        <title>The genome of Stappia indica PHM037.</title>
        <authorList>
            <person name="Kacar D."/>
            <person name="Galan B."/>
            <person name="Canedo L."/>
            <person name="Rodriguez P."/>
            <person name="de la Calle F."/>
            <person name="Garcia J.L."/>
        </authorList>
    </citation>
    <scope>NUCLEOTIDE SEQUENCE [LARGE SCALE GENOMIC DNA]</scope>
    <source>
        <strain evidence="7 8">PHM037</strain>
    </source>
</reference>
<feature type="domain" description="Peptidase metallopeptidase" evidence="6">
    <location>
        <begin position="192"/>
        <end position="331"/>
    </location>
</feature>
<dbReference type="InterPro" id="IPR050557">
    <property type="entry name" value="RTX_toxin/Mannuronan_C5-epim"/>
</dbReference>
<keyword evidence="5" id="KW-0677">Repeat</keyword>
<dbReference type="GO" id="GO:0005509">
    <property type="term" value="F:calcium ion binding"/>
    <property type="evidence" value="ECO:0007669"/>
    <property type="project" value="InterPro"/>
</dbReference>
<dbReference type="Pfam" id="PF08548">
    <property type="entry name" value="Peptidase_M10_C"/>
    <property type="match status" value="1"/>
</dbReference>
<dbReference type="AlphaFoldDB" id="A0A857CDV3"/>
<dbReference type="InterPro" id="IPR013858">
    <property type="entry name" value="Peptidase_M10B_C"/>
</dbReference>